<comment type="similarity">
    <text evidence="6">Belongs to the WD repeat STRAP family.</text>
</comment>
<dbReference type="InterPro" id="IPR015943">
    <property type="entry name" value="WD40/YVTN_repeat-like_dom_sf"/>
</dbReference>
<evidence type="ECO:0000256" key="4">
    <source>
        <dbReference type="ARBA" id="ARBA00022737"/>
    </source>
</evidence>
<dbReference type="GO" id="GO:0016282">
    <property type="term" value="C:eukaryotic 43S preinitiation complex"/>
    <property type="evidence" value="ECO:0007669"/>
    <property type="project" value="UniProtKB-UniRule"/>
</dbReference>
<evidence type="ECO:0000256" key="3">
    <source>
        <dbReference type="ARBA" id="ARBA00022574"/>
    </source>
</evidence>
<keyword evidence="5 7" id="KW-0648">Protein biosynthesis</keyword>
<keyword evidence="3 8" id="KW-0853">WD repeat</keyword>
<reference evidence="9 10" key="1">
    <citation type="journal article" date="2013" name="Genome Biol.">
        <title>Genome of Acanthamoeba castellanii highlights extensive lateral gene transfer and early evolution of tyrosine kinase signaling.</title>
        <authorList>
            <person name="Clarke M."/>
            <person name="Lohan A.J."/>
            <person name="Liu B."/>
            <person name="Lagkouvardos I."/>
            <person name="Roy S."/>
            <person name="Zafar N."/>
            <person name="Bertelli C."/>
            <person name="Schilde C."/>
            <person name="Kianianmomeni A."/>
            <person name="Burglin T.R."/>
            <person name="Frech C."/>
            <person name="Turcotte B."/>
            <person name="Kopec K.O."/>
            <person name="Synnott J.M."/>
            <person name="Choo C."/>
            <person name="Paponov I."/>
            <person name="Finkler A."/>
            <person name="Soon Heng Tan C."/>
            <person name="Hutchins A.P."/>
            <person name="Weinmeier T."/>
            <person name="Rattei T."/>
            <person name="Chu J.S."/>
            <person name="Gimenez G."/>
            <person name="Irimia M."/>
            <person name="Rigden D.J."/>
            <person name="Fitzpatrick D.A."/>
            <person name="Lorenzo-Morales J."/>
            <person name="Bateman A."/>
            <person name="Chiu C.H."/>
            <person name="Tang P."/>
            <person name="Hegemann P."/>
            <person name="Fromm H."/>
            <person name="Raoult D."/>
            <person name="Greub G."/>
            <person name="Miranda-Saavedra D."/>
            <person name="Chen N."/>
            <person name="Nash P."/>
            <person name="Ginger M.L."/>
            <person name="Horn M."/>
            <person name="Schaap P."/>
            <person name="Caler L."/>
            <person name="Loftus B."/>
        </authorList>
    </citation>
    <scope>NUCLEOTIDE SEQUENCE [LARGE SCALE GENOMIC DNA]</scope>
    <source>
        <strain evidence="9 10">Neff</strain>
    </source>
</reference>
<dbReference type="InterPro" id="IPR027525">
    <property type="entry name" value="eIF3i"/>
</dbReference>
<dbReference type="GO" id="GO:0003723">
    <property type="term" value="F:RNA binding"/>
    <property type="evidence" value="ECO:0007669"/>
    <property type="project" value="TreeGrafter"/>
</dbReference>
<dbReference type="Pfam" id="PF24805">
    <property type="entry name" value="EIF3I"/>
    <property type="match status" value="1"/>
</dbReference>
<accession>L8H325</accession>
<keyword evidence="2 7" id="KW-0396">Initiation factor</keyword>
<gene>
    <name evidence="9" type="ORF">ACA1_198530</name>
</gene>
<feature type="repeat" description="WD" evidence="8">
    <location>
        <begin position="189"/>
        <end position="230"/>
    </location>
</feature>
<dbReference type="GO" id="GO:0003743">
    <property type="term" value="F:translation initiation factor activity"/>
    <property type="evidence" value="ECO:0007669"/>
    <property type="project" value="UniProtKB-UniRule"/>
</dbReference>
<feature type="repeat" description="WD" evidence="8">
    <location>
        <begin position="286"/>
        <end position="320"/>
    </location>
</feature>
<comment type="subunit">
    <text evidence="7">Component of the eukaryotic translation initiation factor 3 (eIF-3) complex.</text>
</comment>
<name>L8H325_ACACF</name>
<evidence type="ECO:0000313" key="10">
    <source>
        <dbReference type="Proteomes" id="UP000011083"/>
    </source>
</evidence>
<dbReference type="KEGG" id="acan:ACA1_198530"/>
<dbReference type="Gene3D" id="2.130.10.10">
    <property type="entry name" value="YVTN repeat-like/Quinoprotein amine dehydrogenase"/>
    <property type="match status" value="1"/>
</dbReference>
<comment type="function">
    <text evidence="7">Component of the eukaryotic translation initiation factor 3 (eIF-3) complex, which is involved in protein synthesis of a specialized repertoire of mRNAs and, together with other initiation factors, stimulates binding of mRNA and methionyl-tRNAi to the 40S ribosome. The eIF-3 complex specifically targets and initiates translation of a subset of mRNAs involved in cell proliferation.</text>
</comment>
<organism evidence="9 10">
    <name type="scientific">Acanthamoeba castellanii (strain ATCC 30010 / Neff)</name>
    <dbReference type="NCBI Taxonomy" id="1257118"/>
    <lineage>
        <taxon>Eukaryota</taxon>
        <taxon>Amoebozoa</taxon>
        <taxon>Discosea</taxon>
        <taxon>Longamoebia</taxon>
        <taxon>Centramoebida</taxon>
        <taxon>Acanthamoebidae</taxon>
        <taxon>Acanthamoeba</taxon>
    </lineage>
</organism>
<dbReference type="GO" id="GO:0001732">
    <property type="term" value="P:formation of cytoplasmic translation initiation complex"/>
    <property type="evidence" value="ECO:0007669"/>
    <property type="project" value="UniProtKB-UniRule"/>
</dbReference>
<comment type="subcellular location">
    <subcellularLocation>
        <location evidence="7">Cytoplasm</location>
    </subcellularLocation>
</comment>
<dbReference type="GeneID" id="14920456"/>
<evidence type="ECO:0000256" key="2">
    <source>
        <dbReference type="ARBA" id="ARBA00022540"/>
    </source>
</evidence>
<evidence type="ECO:0000256" key="5">
    <source>
        <dbReference type="ARBA" id="ARBA00022917"/>
    </source>
</evidence>
<dbReference type="STRING" id="1257118.L8H325"/>
<dbReference type="CDD" id="cd00200">
    <property type="entry name" value="WD40"/>
    <property type="match status" value="1"/>
</dbReference>
<keyword evidence="10" id="KW-1185">Reference proteome</keyword>
<dbReference type="GO" id="GO:0071541">
    <property type="term" value="C:eukaryotic translation initiation factor 3 complex, eIF3m"/>
    <property type="evidence" value="ECO:0007669"/>
    <property type="project" value="TreeGrafter"/>
</dbReference>
<evidence type="ECO:0000256" key="6">
    <source>
        <dbReference type="ARBA" id="ARBA00038394"/>
    </source>
</evidence>
<evidence type="ECO:0000256" key="7">
    <source>
        <dbReference type="HAMAP-Rule" id="MF_03008"/>
    </source>
</evidence>
<keyword evidence="4" id="KW-0677">Repeat</keyword>
<dbReference type="RefSeq" id="XP_004341724.1">
    <property type="nucleotide sequence ID" value="XM_004341676.1"/>
</dbReference>
<evidence type="ECO:0000313" key="9">
    <source>
        <dbReference type="EMBL" id="ELR19632.1"/>
    </source>
</evidence>
<dbReference type="PROSITE" id="PS50294">
    <property type="entry name" value="WD_REPEATS_REGION"/>
    <property type="match status" value="2"/>
</dbReference>
<sequence>MLPLCLPFEAALRPILLKGHERALTFLKYNRDGDLIFSAAKDPTPCVWFSDTGERLGTYKGHTGDSKLLLTASADTTAKLWNVETGEELFSWSHRAPVRCVAFAKGDRKFLAVTDPFTKLASSIYIYKLDPERPAKQNPLPMREIVAPTPSAKITQALWGPLNKYIIYSSEDCSVYIHDPESGELLHTITDHQAQVNSIAFSWDETYFITSSDDRTARLYDSKTFKLLKTFESAKPVNSAAISPILDHVLLGGGQKAHGVTTSAVESGGFEARIYDMIFEEELGSIKGHFGPINTISYAPDGKSYTSGSEDGYMRIYHLDKFYFTLGRDSVGNFQDQLDLDDF</sequence>
<dbReference type="EMBL" id="KB007932">
    <property type="protein sequence ID" value="ELR19632.1"/>
    <property type="molecule type" value="Genomic_DNA"/>
</dbReference>
<keyword evidence="9" id="KW-0675">Receptor</keyword>
<dbReference type="PROSITE" id="PS50082">
    <property type="entry name" value="WD_REPEATS_2"/>
    <property type="match status" value="4"/>
</dbReference>
<keyword evidence="1 7" id="KW-0963">Cytoplasm</keyword>
<comment type="similarity">
    <text evidence="7">Belongs to the eIF-3 subunit I family.</text>
</comment>
<dbReference type="HAMAP" id="MF_03008">
    <property type="entry name" value="eIF3i"/>
    <property type="match status" value="1"/>
</dbReference>
<dbReference type="OrthoDB" id="24966at2759"/>
<feature type="repeat" description="WD" evidence="8">
    <location>
        <begin position="65"/>
        <end position="91"/>
    </location>
</feature>
<dbReference type="VEuPathDB" id="AmoebaDB:ACA1_198530"/>
<dbReference type="Proteomes" id="UP000011083">
    <property type="component" value="Unassembled WGS sequence"/>
</dbReference>
<protein>
    <recommendedName>
        <fullName evidence="7">Eukaryotic translation initiation factor 3 subunit I</fullName>
        <shortName evidence="7">eIF3i</shortName>
    </recommendedName>
</protein>
<dbReference type="PANTHER" id="PTHR19877:SF1">
    <property type="entry name" value="EUKARYOTIC TRANSLATION INITIATION FACTOR 3 SUBUNIT I"/>
    <property type="match status" value="1"/>
</dbReference>
<evidence type="ECO:0000256" key="1">
    <source>
        <dbReference type="ARBA" id="ARBA00022490"/>
    </source>
</evidence>
<dbReference type="OMA" id="VWFSHNG"/>
<feature type="repeat" description="WD" evidence="8">
    <location>
        <begin position="17"/>
        <end position="58"/>
    </location>
</feature>
<dbReference type="PANTHER" id="PTHR19877">
    <property type="entry name" value="EUKARYOTIC TRANSLATION INITIATION FACTOR 3 SUBUNIT I"/>
    <property type="match status" value="1"/>
</dbReference>
<dbReference type="GO" id="GO:0033290">
    <property type="term" value="C:eukaryotic 48S preinitiation complex"/>
    <property type="evidence" value="ECO:0007669"/>
    <property type="project" value="UniProtKB-UniRule"/>
</dbReference>
<dbReference type="AlphaFoldDB" id="L8H325"/>
<dbReference type="InterPro" id="IPR001680">
    <property type="entry name" value="WD40_rpt"/>
</dbReference>
<proteinExistence type="inferred from homology"/>
<dbReference type="SMART" id="SM00320">
    <property type="entry name" value="WD40"/>
    <property type="match status" value="7"/>
</dbReference>
<evidence type="ECO:0000256" key="8">
    <source>
        <dbReference type="PROSITE-ProRule" id="PRU00221"/>
    </source>
</evidence>
<dbReference type="InterPro" id="IPR011047">
    <property type="entry name" value="Quinoprotein_ADH-like_sf"/>
</dbReference>
<dbReference type="SUPFAM" id="SSF50998">
    <property type="entry name" value="Quinoprotein alcohol dehydrogenase-like"/>
    <property type="match status" value="1"/>
</dbReference>